<dbReference type="SMART" id="SM00672">
    <property type="entry name" value="CAP10"/>
    <property type="match status" value="1"/>
</dbReference>
<dbReference type="EMBL" id="HG732448">
    <property type="protein sequence ID" value="CDJ35735.1"/>
    <property type="molecule type" value="Genomic_DNA"/>
</dbReference>
<dbReference type="RefSeq" id="XP_037878024.1">
    <property type="nucleotide sequence ID" value="XM_038022170.1"/>
</dbReference>
<dbReference type="Gene3D" id="3.40.30.10">
    <property type="entry name" value="Glutaredoxin"/>
    <property type="match status" value="2"/>
</dbReference>
<dbReference type="InterPro" id="IPR051091">
    <property type="entry name" value="O-Glucosyltr/Glycosyltrsf_90"/>
</dbReference>
<organism evidence="2 3">
    <name type="scientific">Eimeria mitis</name>
    <dbReference type="NCBI Taxonomy" id="44415"/>
    <lineage>
        <taxon>Eukaryota</taxon>
        <taxon>Sar</taxon>
        <taxon>Alveolata</taxon>
        <taxon>Apicomplexa</taxon>
        <taxon>Conoidasida</taxon>
        <taxon>Coccidia</taxon>
        <taxon>Eucoccidiorida</taxon>
        <taxon>Eimeriorina</taxon>
        <taxon>Eimeriidae</taxon>
        <taxon>Eimeria</taxon>
    </lineage>
</organism>
<reference evidence="2" key="1">
    <citation type="submission" date="2013-10" db="EMBL/GenBank/DDBJ databases">
        <title>Genomic analysis of the causative agents of coccidiosis in chickens.</title>
        <authorList>
            <person name="Reid A.J."/>
            <person name="Blake D."/>
            <person name="Billington K."/>
            <person name="Browne H."/>
            <person name="Dunn M."/>
            <person name="Hung S."/>
            <person name="Kawahara F."/>
            <person name="Miranda-Saavedra D."/>
            <person name="Mourier T."/>
            <person name="Nagra H."/>
            <person name="Otto T.D."/>
            <person name="Rawlings N."/>
            <person name="Sanchez A."/>
            <person name="Sanders M."/>
            <person name="Subramaniam C."/>
            <person name="Tay Y."/>
            <person name="Dear P."/>
            <person name="Doerig C."/>
            <person name="Gruber A."/>
            <person name="Parkinson J."/>
            <person name="Shirley M."/>
            <person name="Wan K.L."/>
            <person name="Berriman M."/>
            <person name="Tomley F."/>
            <person name="Pain A."/>
        </authorList>
    </citation>
    <scope>NUCLEOTIDE SEQUENCE [LARGE SCALE GENOMIC DNA]</scope>
    <source>
        <strain evidence="2">Houghton</strain>
    </source>
</reference>
<dbReference type="Proteomes" id="UP000030744">
    <property type="component" value="Unassembled WGS sequence"/>
</dbReference>
<gene>
    <name evidence="2" type="ORF">EMH_0030470</name>
</gene>
<evidence type="ECO:0000259" key="1">
    <source>
        <dbReference type="PROSITE" id="PS51352"/>
    </source>
</evidence>
<dbReference type="InterPro" id="IPR017937">
    <property type="entry name" value="Thioredoxin_CS"/>
</dbReference>
<dbReference type="OrthoDB" id="541052at2759"/>
<dbReference type="PANTHER" id="PTHR12203:SF122">
    <property type="entry name" value="GLYCOSYL TRANSFERASE CAP10 DOMAIN-CONTAINING PROTEIN"/>
    <property type="match status" value="1"/>
</dbReference>
<dbReference type="PANTHER" id="PTHR12203">
    <property type="entry name" value="KDEL LYS-ASP-GLU-LEU CONTAINING - RELATED"/>
    <property type="match status" value="1"/>
</dbReference>
<dbReference type="GO" id="GO:0012505">
    <property type="term" value="C:endomembrane system"/>
    <property type="evidence" value="ECO:0007669"/>
    <property type="project" value="TreeGrafter"/>
</dbReference>
<dbReference type="Pfam" id="PF05686">
    <property type="entry name" value="Glyco_transf_90"/>
    <property type="match status" value="1"/>
</dbReference>
<dbReference type="InterPro" id="IPR006598">
    <property type="entry name" value="CAP10"/>
</dbReference>
<feature type="domain" description="Thioredoxin" evidence="1">
    <location>
        <begin position="549"/>
        <end position="679"/>
    </location>
</feature>
<dbReference type="Pfam" id="PF00085">
    <property type="entry name" value="Thioredoxin"/>
    <property type="match status" value="1"/>
</dbReference>
<dbReference type="InterPro" id="IPR036249">
    <property type="entry name" value="Thioredoxin-like_sf"/>
</dbReference>
<keyword evidence="3" id="KW-1185">Reference proteome</keyword>
<proteinExistence type="predicted"/>
<dbReference type="GO" id="GO:0046527">
    <property type="term" value="F:glucosyltransferase activity"/>
    <property type="evidence" value="ECO:0007669"/>
    <property type="project" value="TreeGrafter"/>
</dbReference>
<dbReference type="GeneID" id="60403935"/>
<evidence type="ECO:0000313" key="3">
    <source>
        <dbReference type="Proteomes" id="UP000030744"/>
    </source>
</evidence>
<reference evidence="2" key="2">
    <citation type="submission" date="2013-10" db="EMBL/GenBank/DDBJ databases">
        <authorList>
            <person name="Aslett M."/>
        </authorList>
    </citation>
    <scope>NUCLEOTIDE SEQUENCE [LARGE SCALE GENOMIC DNA]</scope>
    <source>
        <strain evidence="2">Houghton</strain>
    </source>
</reference>
<dbReference type="SUPFAM" id="SSF52833">
    <property type="entry name" value="Thioredoxin-like"/>
    <property type="match status" value="2"/>
</dbReference>
<dbReference type="PROSITE" id="PS51352">
    <property type="entry name" value="THIOREDOXIN_2"/>
    <property type="match status" value="1"/>
</dbReference>
<name>U6KCI0_9EIME</name>
<dbReference type="PROSITE" id="PS00194">
    <property type="entry name" value="THIOREDOXIN_1"/>
    <property type="match status" value="1"/>
</dbReference>
<evidence type="ECO:0000313" key="2">
    <source>
        <dbReference type="EMBL" id="CDJ35735.1"/>
    </source>
</evidence>
<accession>U6KCI0</accession>
<dbReference type="AlphaFoldDB" id="U6KCI0"/>
<dbReference type="VEuPathDB" id="ToxoDB:EMH_0030470"/>
<sequence length="734" mass="81628">MQIVGLLPAVGRSRPGGAWAPTTWHGRPRPTSRKSTSEPFAVRLVQPNIYGVYKYLIESRRVELKQQEKKLKGGRKAVVYELRPDLKSFETIDLAKLRLAIPKLLERSSATSLLHYVVKDNQVFRKSHGPFPAFSYFADMILHQLAATVKLPDIEFLLNVGDWPLVAKSWGEGRVPVFSWCGSTDSFDMVLPQWDVSRSTVLGNAESNPDLLASQGWSLRAWESKDPRAAFRGRDSNPVRVKLAQLSVLHPSLLDVAITSWENDENFEAEEQLGGGSKKFIKLSEFSKYKYILELDGTVAAYRNPYLLASGSLLLKQDSIYYEWYQRELSPWQHFVPFDGSGEDLLSKLQWAKEHDEEARRIATNAQQYARANLLPERVLCFYYKALESYASRQIGIPTVKEDMIWVPPSQLPKYNTCGSPDPLSRLGDYPVVPLYPTSVETFLSKADKDTVVVVHSAFCNKSARILPELLVMARMYKAAGADLVFASAETFTAQYPVKWIQATNGPKLFFLKAGSSTPEQLDGQLTVRAAVSFINSKLPNAGHHITAPAESEQIVSDPIPEKSNGPVKQIVANTFDKLVLGSDKDVLLMVSAPWCGYCKKIRPAFFRFARAAAASPPAAAVLDVAKMNGPTNEIRHPGFSVTHYPTIWFVRKGETQPVVFSGRPTEEGFLAFVKKHATKPAELEGIVVTPKASSGSRPSMKDLLNQTGSPILSIDSDSFYTDLLDSDKVLLAP</sequence>
<protein>
    <submittedName>
        <fullName evidence="2">Thioredoxin, putative</fullName>
    </submittedName>
</protein>
<dbReference type="InterPro" id="IPR013766">
    <property type="entry name" value="Thioredoxin_domain"/>
</dbReference>